<dbReference type="Proteomes" id="UP000706124">
    <property type="component" value="Unassembled WGS sequence"/>
</dbReference>
<proteinExistence type="predicted"/>
<dbReference type="OrthoDB" id="2527403at2759"/>
<dbReference type="Pfam" id="PF10281">
    <property type="entry name" value="Ish1"/>
    <property type="match status" value="5"/>
</dbReference>
<keyword evidence="1" id="KW-0732">Signal</keyword>
<sequence>MKCLRLVFTAYFAFSAAAAASSWFPGSKAVYNKWHQTELERWLADHDISYPKASDRKDLEALVESYWNDAVVQPYSRWNIAELSAYLREKGQDVQTAAEESKDSLLAQVKSNWYETEDAALQGWANAKDWILDTWSDSQLKAFCDKQGIPVPQPRQRDSLLQKARMGYETAAKQAGETAAYPGNWLYQSWSDSDFKAWLDKYGIPVPQPTTRDKLVAAVRRNSRLGFLKAKQQAASASASGQAAYAALTDNIIDAWSNSNLKDFCDKNNIPVPQGTKENELRALIRKHRASMMGDNMQAKASSAMGAATSNAKNEYAKATDSASHVADEAFNQAMSLWSESRLKAYLDARGIPVPHESSIDSLRATVRKHAHKAASGWQAWTFDDFSSDNLKAYLSSLGDDAAKKAAEKKDVTKEELAIAASSAYSSASSAGGSRFASVTSYLASATASAQQEVFKSWTESELKTYLDSYGIPVPQGSKLEDLKAMARKQYTYFKYGTSSPAGTVFAKLGAAASQGWRWAVGQLRLGEEAAQQKAKQVEKEL</sequence>
<dbReference type="EMBL" id="SRPO01000649">
    <property type="protein sequence ID" value="KAG5930994.1"/>
    <property type="molecule type" value="Genomic_DNA"/>
</dbReference>
<comment type="caution">
    <text evidence="2">The sequence shown here is derived from an EMBL/GenBank/DDBJ whole genome shotgun (WGS) entry which is preliminary data.</text>
</comment>
<name>A0A9P7SEI9_9HYPO</name>
<organism evidence="2 3">
    <name type="scientific">Claviceps pazoutovae</name>
    <dbReference type="NCBI Taxonomy" id="1649127"/>
    <lineage>
        <taxon>Eukaryota</taxon>
        <taxon>Fungi</taxon>
        <taxon>Dikarya</taxon>
        <taxon>Ascomycota</taxon>
        <taxon>Pezizomycotina</taxon>
        <taxon>Sordariomycetes</taxon>
        <taxon>Hypocreomycetidae</taxon>
        <taxon>Hypocreales</taxon>
        <taxon>Clavicipitaceae</taxon>
        <taxon>Claviceps</taxon>
    </lineage>
</organism>
<keyword evidence="3" id="KW-1185">Reference proteome</keyword>
<evidence type="ECO:0000256" key="1">
    <source>
        <dbReference type="SAM" id="SignalP"/>
    </source>
</evidence>
<dbReference type="AlphaFoldDB" id="A0A9P7SEI9"/>
<evidence type="ECO:0000313" key="2">
    <source>
        <dbReference type="EMBL" id="KAG5930994.1"/>
    </source>
</evidence>
<reference evidence="2 3" key="1">
    <citation type="journal article" date="2020" name="bioRxiv">
        <title>Whole genome comparisons of ergot fungi reveals the divergence and evolution of species within the genus Claviceps are the result of varying mechanisms driving genome evolution and host range expansion.</title>
        <authorList>
            <person name="Wyka S.A."/>
            <person name="Mondo S.J."/>
            <person name="Liu M."/>
            <person name="Dettman J."/>
            <person name="Nalam V."/>
            <person name="Broders K.D."/>
        </authorList>
    </citation>
    <scope>NUCLEOTIDE SEQUENCE [LARGE SCALE GENOMIC DNA]</scope>
    <source>
        <strain evidence="2 3">CCC 1485</strain>
    </source>
</reference>
<evidence type="ECO:0000313" key="3">
    <source>
        <dbReference type="Proteomes" id="UP000706124"/>
    </source>
</evidence>
<protein>
    <submittedName>
        <fullName evidence="2">Uncharacterized protein</fullName>
    </submittedName>
</protein>
<dbReference type="InterPro" id="IPR018803">
    <property type="entry name" value="Ish1/Msc1-like"/>
</dbReference>
<feature type="chain" id="PRO_5040348115" evidence="1">
    <location>
        <begin position="30"/>
        <end position="542"/>
    </location>
</feature>
<accession>A0A9P7SEI9</accession>
<gene>
    <name evidence="2" type="ORF">E4U60_006578</name>
</gene>
<feature type="signal peptide" evidence="1">
    <location>
        <begin position="1"/>
        <end position="29"/>
    </location>
</feature>